<dbReference type="KEGG" id="lpav:PLANPX_0138"/>
<keyword evidence="4 15" id="KW-0575">Peroxidase</keyword>
<dbReference type="Gene3D" id="3.40.30.10">
    <property type="entry name" value="Glutaredoxin"/>
    <property type="match status" value="1"/>
</dbReference>
<comment type="similarity">
    <text evidence="10">Belongs to the peroxiredoxin family. BCP/PrxQ subfamily.</text>
</comment>
<evidence type="ECO:0000259" key="14">
    <source>
        <dbReference type="PROSITE" id="PS51352"/>
    </source>
</evidence>
<evidence type="ECO:0000256" key="9">
    <source>
        <dbReference type="ARBA" id="ARBA00032824"/>
    </source>
</evidence>
<dbReference type="Pfam" id="PF00578">
    <property type="entry name" value="AhpC-TSA"/>
    <property type="match status" value="1"/>
</dbReference>
<dbReference type="GO" id="GO:0008379">
    <property type="term" value="F:thioredoxin peroxidase activity"/>
    <property type="evidence" value="ECO:0007669"/>
    <property type="project" value="TreeGrafter"/>
</dbReference>
<dbReference type="SUPFAM" id="SSF52833">
    <property type="entry name" value="Thioredoxin-like"/>
    <property type="match status" value="1"/>
</dbReference>
<dbReference type="GO" id="GO:0034599">
    <property type="term" value="P:cellular response to oxidative stress"/>
    <property type="evidence" value="ECO:0007669"/>
    <property type="project" value="TreeGrafter"/>
</dbReference>
<proteinExistence type="inferred from homology"/>
<gene>
    <name evidence="15" type="ORF">PLANPX_0138</name>
</gene>
<keyword evidence="5" id="KW-0049">Antioxidant</keyword>
<reference evidence="16" key="1">
    <citation type="submission" date="2019-10" db="EMBL/GenBank/DDBJ databases">
        <title>Lacipirellula parvula gen. nov., sp. nov., representing a lineage of planctomycetes widespread in freshwater anoxic habitats, and description of the family Lacipirellulaceae.</title>
        <authorList>
            <person name="Dedysh S.N."/>
            <person name="Kulichevskaya I.S."/>
            <person name="Beletsky A.V."/>
            <person name="Rakitin A.L."/>
            <person name="Mardanov A.V."/>
            <person name="Ivanova A.A."/>
            <person name="Saltykova V.X."/>
            <person name="Rijpstra W.I.C."/>
            <person name="Sinninghe Damste J.S."/>
            <person name="Ravin N.V."/>
        </authorList>
    </citation>
    <scope>NUCLEOTIDE SEQUENCE [LARGE SCALE GENOMIC DNA]</scope>
    <source>
        <strain evidence="16">PX69</strain>
    </source>
</reference>
<dbReference type="InterPro" id="IPR013766">
    <property type="entry name" value="Thioredoxin_domain"/>
</dbReference>
<name>A0A5K7X890_9BACT</name>
<dbReference type="PANTHER" id="PTHR42801">
    <property type="entry name" value="THIOREDOXIN-DEPENDENT PEROXIDE REDUCTASE"/>
    <property type="match status" value="1"/>
</dbReference>
<keyword evidence="16" id="KW-1185">Reference proteome</keyword>
<evidence type="ECO:0000313" key="16">
    <source>
        <dbReference type="Proteomes" id="UP000326837"/>
    </source>
</evidence>
<dbReference type="EC" id="1.11.1.24" evidence="3"/>
<evidence type="ECO:0000256" key="1">
    <source>
        <dbReference type="ARBA" id="ARBA00003330"/>
    </source>
</evidence>
<keyword evidence="8" id="KW-0676">Redox-active center</keyword>
<dbReference type="RefSeq" id="WP_152096853.1">
    <property type="nucleotide sequence ID" value="NZ_AP021861.1"/>
</dbReference>
<dbReference type="InterPro" id="IPR000866">
    <property type="entry name" value="AhpC/TSA"/>
</dbReference>
<organism evidence="15 16">
    <name type="scientific">Lacipirellula parvula</name>
    <dbReference type="NCBI Taxonomy" id="2650471"/>
    <lineage>
        <taxon>Bacteria</taxon>
        <taxon>Pseudomonadati</taxon>
        <taxon>Planctomycetota</taxon>
        <taxon>Planctomycetia</taxon>
        <taxon>Pirellulales</taxon>
        <taxon>Lacipirellulaceae</taxon>
        <taxon>Lacipirellula</taxon>
    </lineage>
</organism>
<keyword evidence="7" id="KW-1015">Disulfide bond</keyword>
<evidence type="ECO:0000256" key="11">
    <source>
        <dbReference type="ARBA" id="ARBA00042639"/>
    </source>
</evidence>
<dbReference type="PROSITE" id="PS51352">
    <property type="entry name" value="THIOREDOXIN_2"/>
    <property type="match status" value="1"/>
</dbReference>
<protein>
    <recommendedName>
        <fullName evidence="3">thioredoxin-dependent peroxiredoxin</fullName>
        <ecNumber evidence="3">1.11.1.24</ecNumber>
    </recommendedName>
    <alternativeName>
        <fullName evidence="9">Thioredoxin peroxidase</fullName>
    </alternativeName>
    <alternativeName>
        <fullName evidence="11">Thioredoxin-dependent peroxiredoxin Bcp</fullName>
    </alternativeName>
</protein>
<evidence type="ECO:0000256" key="12">
    <source>
        <dbReference type="ARBA" id="ARBA00049091"/>
    </source>
</evidence>
<dbReference type="PIRSF" id="PIRSF000239">
    <property type="entry name" value="AHPC"/>
    <property type="match status" value="1"/>
</dbReference>
<dbReference type="AlphaFoldDB" id="A0A5K7X890"/>
<dbReference type="PANTHER" id="PTHR42801:SF4">
    <property type="entry name" value="AHPC_TSA FAMILY PROTEIN"/>
    <property type="match status" value="1"/>
</dbReference>
<dbReference type="GO" id="GO:0005737">
    <property type="term" value="C:cytoplasm"/>
    <property type="evidence" value="ECO:0007669"/>
    <property type="project" value="TreeGrafter"/>
</dbReference>
<feature type="active site" description="Cysteine sulfenic acid (-SOH) intermediate; for peroxidase activity" evidence="13">
    <location>
        <position position="47"/>
    </location>
</feature>
<comment type="subunit">
    <text evidence="2">Monomer.</text>
</comment>
<feature type="domain" description="Thioredoxin" evidence="14">
    <location>
        <begin position="4"/>
        <end position="151"/>
    </location>
</feature>
<evidence type="ECO:0000256" key="13">
    <source>
        <dbReference type="PIRSR" id="PIRSR000239-1"/>
    </source>
</evidence>
<evidence type="ECO:0000256" key="5">
    <source>
        <dbReference type="ARBA" id="ARBA00022862"/>
    </source>
</evidence>
<evidence type="ECO:0000256" key="2">
    <source>
        <dbReference type="ARBA" id="ARBA00011245"/>
    </source>
</evidence>
<evidence type="ECO:0000256" key="3">
    <source>
        <dbReference type="ARBA" id="ARBA00013017"/>
    </source>
</evidence>
<sequence length="151" mass="16372">MPSTQPGDPAPNVTLPLHDGTRIALADLWKEHVVVLFFYPRDDSVVCTKEACAFRDSFEKFVEAGATVVGVSGDSSEKHEGFASRNRLPFLLASDADGALRKAFGVPKTLGLIPGRVTYVIDRQGIVRNIFSAQFAADAHVREAMDAVRAL</sequence>
<dbReference type="EMBL" id="AP021861">
    <property type="protein sequence ID" value="BBO30526.1"/>
    <property type="molecule type" value="Genomic_DNA"/>
</dbReference>
<comment type="catalytic activity">
    <reaction evidence="12">
        <text>a hydroperoxide + [thioredoxin]-dithiol = an alcohol + [thioredoxin]-disulfide + H2O</text>
        <dbReference type="Rhea" id="RHEA:62620"/>
        <dbReference type="Rhea" id="RHEA-COMP:10698"/>
        <dbReference type="Rhea" id="RHEA-COMP:10700"/>
        <dbReference type="ChEBI" id="CHEBI:15377"/>
        <dbReference type="ChEBI" id="CHEBI:29950"/>
        <dbReference type="ChEBI" id="CHEBI:30879"/>
        <dbReference type="ChEBI" id="CHEBI:35924"/>
        <dbReference type="ChEBI" id="CHEBI:50058"/>
        <dbReference type="EC" id="1.11.1.24"/>
    </reaction>
</comment>
<keyword evidence="6 15" id="KW-0560">Oxidoreductase</keyword>
<dbReference type="Proteomes" id="UP000326837">
    <property type="component" value="Chromosome"/>
</dbReference>
<dbReference type="GO" id="GO:0045454">
    <property type="term" value="P:cell redox homeostasis"/>
    <property type="evidence" value="ECO:0007669"/>
    <property type="project" value="TreeGrafter"/>
</dbReference>
<accession>A0A5K7X890</accession>
<evidence type="ECO:0000256" key="4">
    <source>
        <dbReference type="ARBA" id="ARBA00022559"/>
    </source>
</evidence>
<evidence type="ECO:0000256" key="7">
    <source>
        <dbReference type="ARBA" id="ARBA00023157"/>
    </source>
</evidence>
<dbReference type="CDD" id="cd03017">
    <property type="entry name" value="PRX_BCP"/>
    <property type="match status" value="1"/>
</dbReference>
<dbReference type="InterPro" id="IPR036249">
    <property type="entry name" value="Thioredoxin-like_sf"/>
</dbReference>
<evidence type="ECO:0000256" key="6">
    <source>
        <dbReference type="ARBA" id="ARBA00023002"/>
    </source>
</evidence>
<dbReference type="InterPro" id="IPR024706">
    <property type="entry name" value="Peroxiredoxin_AhpC-typ"/>
</dbReference>
<evidence type="ECO:0000313" key="15">
    <source>
        <dbReference type="EMBL" id="BBO30526.1"/>
    </source>
</evidence>
<comment type="function">
    <text evidence="1">Thiol-specific peroxidase that catalyzes the reduction of hydrogen peroxide and organic hydroperoxides to water and alcohols, respectively. Plays a role in cell protection against oxidative stress by detoxifying peroxides and as sensor of hydrogen peroxide-mediated signaling events.</text>
</comment>
<dbReference type="InterPro" id="IPR050924">
    <property type="entry name" value="Peroxiredoxin_BCP/PrxQ"/>
</dbReference>
<evidence type="ECO:0000256" key="8">
    <source>
        <dbReference type="ARBA" id="ARBA00023284"/>
    </source>
</evidence>
<evidence type="ECO:0000256" key="10">
    <source>
        <dbReference type="ARBA" id="ARBA00038489"/>
    </source>
</evidence>